<dbReference type="GO" id="GO:0006281">
    <property type="term" value="P:DNA repair"/>
    <property type="evidence" value="ECO:0007669"/>
    <property type="project" value="InterPro"/>
</dbReference>
<gene>
    <name evidence="1" type="ORF">VRLFYP33_01209</name>
</gene>
<dbReference type="GO" id="GO:0000287">
    <property type="term" value="F:magnesium ion binding"/>
    <property type="evidence" value="ECO:0007669"/>
    <property type="project" value="InterPro"/>
</dbReference>
<proteinExistence type="predicted"/>
<dbReference type="Pfam" id="PF05866">
    <property type="entry name" value="RusA"/>
    <property type="match status" value="1"/>
</dbReference>
<protein>
    <submittedName>
        <fullName evidence="1">Endodeoxyribonuclease RusA</fullName>
    </submittedName>
</protein>
<dbReference type="EMBL" id="CACRUX010000047">
    <property type="protein sequence ID" value="VYU08631.1"/>
    <property type="molecule type" value="Genomic_DNA"/>
</dbReference>
<dbReference type="SUPFAM" id="SSF103084">
    <property type="entry name" value="Holliday junction resolvase RusA"/>
    <property type="match status" value="1"/>
</dbReference>
<evidence type="ECO:0000313" key="1">
    <source>
        <dbReference type="EMBL" id="VYU08631.1"/>
    </source>
</evidence>
<organism evidence="1">
    <name type="scientific">Veillonella ratti</name>
    <dbReference type="NCBI Taxonomy" id="103892"/>
    <lineage>
        <taxon>Bacteria</taxon>
        <taxon>Bacillati</taxon>
        <taxon>Bacillota</taxon>
        <taxon>Negativicutes</taxon>
        <taxon>Veillonellales</taxon>
        <taxon>Veillonellaceae</taxon>
        <taxon>Veillonella</taxon>
    </lineage>
</organism>
<dbReference type="InterPro" id="IPR036614">
    <property type="entry name" value="RusA-like_sf"/>
</dbReference>
<dbReference type="InterPro" id="IPR008822">
    <property type="entry name" value="Endonuclease_RusA-like"/>
</dbReference>
<sequence>MKFVIVGRPATKKNSGQIINLKGRHMMLPSKTFLRYEREAKKILQAQYNRSPITEPVIVTCQYWLPNKQHWPDLVGLLQATSDILQAAGVIKDDQQIVHYGDSRIVGIDKARPRAEIEVVKLICD</sequence>
<dbReference type="AlphaFoldDB" id="A0A6N3C2J8"/>
<dbReference type="GO" id="GO:0006310">
    <property type="term" value="P:DNA recombination"/>
    <property type="evidence" value="ECO:0007669"/>
    <property type="project" value="InterPro"/>
</dbReference>
<reference evidence="1" key="1">
    <citation type="submission" date="2019-11" db="EMBL/GenBank/DDBJ databases">
        <authorList>
            <person name="Feng L."/>
        </authorList>
    </citation>
    <scope>NUCLEOTIDE SEQUENCE</scope>
    <source>
        <strain evidence="1">VrattiLFYP33</strain>
    </source>
</reference>
<dbReference type="Gene3D" id="3.30.1330.70">
    <property type="entry name" value="Holliday junction resolvase RusA"/>
    <property type="match status" value="1"/>
</dbReference>
<accession>A0A6N3C2J8</accession>
<name>A0A6N3C2J8_9FIRM</name>
<dbReference type="RefSeq" id="WP_156704775.1">
    <property type="nucleotide sequence ID" value="NZ_CACRUX010000047.1"/>
</dbReference>